<accession>D8SPD4</accession>
<sequence length="669" mass="73082">MANDGGGTVVFASVGRSHYAFDAFALDIATLKEEVLTDGVSVNFNAQFVEDDPKPSAVIFVSERTGASNIFLRRQSLTSKSDRDDHSSTLKLGSLDAGDGFLYCDRPCVAGGGRIIFASTKSSPEISQNLRQPSTAIFSACLRIGLTRRLTPEGVADYSPALSPSKKWIAVASNAGKPWSGEIHELETSLWIFKAEDGSSRKMVVERGGWPTWSDERTIFFHKRSPEDDWWSIYKAVLPESLEDLDAAKIDQAVERVTPPGVHAFTPAASRTSNWIVVATHRSNTTSRHIELFDLSKGSFLPVTLELHPELHHFNPFVSATSDTLIGYHRCRNDGSIVPTLEHVACPANNDITLVRIDGAFPSISSDGALIAYNTDFEASDSGVMVAKLDGSNRKRILTGLAFTTCWNPCKPGTIYTSVGHIFAEERAMVHIVSLTFDVTALEDHSSSSSSTLESSVKVLSKPGTNNNAFPSCSPDGKNLVFRSGRSGHKNLYIMDAELGEDGGIRALTEGPWVDTMPCWSPDGNWIAFSSSRDGPSNEFFAIYLVHPDGSELHRVFPESSTRGRCNHVCFSPDSQTLLFTADCGGISAEPVSLANQFQPYGELFSCKLDGSELRRWTHNAYEDGTPCWGPLRLDPSSISKQGQELHANFQDCLWLSAVTEKMKQYAAA</sequence>
<dbReference type="Pfam" id="PF07676">
    <property type="entry name" value="PD40"/>
    <property type="match status" value="2"/>
</dbReference>
<organism evidence="2">
    <name type="scientific">Selaginella moellendorffii</name>
    <name type="common">Spikemoss</name>
    <dbReference type="NCBI Taxonomy" id="88036"/>
    <lineage>
        <taxon>Eukaryota</taxon>
        <taxon>Viridiplantae</taxon>
        <taxon>Streptophyta</taxon>
        <taxon>Embryophyta</taxon>
        <taxon>Tracheophyta</taxon>
        <taxon>Lycopodiopsida</taxon>
        <taxon>Selaginellales</taxon>
        <taxon>Selaginellaceae</taxon>
        <taxon>Selaginella</taxon>
    </lineage>
</organism>
<evidence type="ECO:0008006" key="3">
    <source>
        <dbReference type="Google" id="ProtNLM"/>
    </source>
</evidence>
<dbReference type="OMA" id="MPSWSPK"/>
<dbReference type="InterPro" id="IPR011659">
    <property type="entry name" value="WD40"/>
</dbReference>
<dbReference type="AlphaFoldDB" id="D8SPD4"/>
<dbReference type="PANTHER" id="PTHR32161:SF8">
    <property type="entry name" value="DPP6 N-TERMINAL DOMAIN-LIKE PROTEIN"/>
    <property type="match status" value="1"/>
</dbReference>
<dbReference type="PANTHER" id="PTHR32161">
    <property type="entry name" value="DPP6 N-TERMINAL DOMAIN-LIKE PROTEIN"/>
    <property type="match status" value="1"/>
</dbReference>
<dbReference type="Gene3D" id="2.120.10.30">
    <property type="entry name" value="TolB, C-terminal domain"/>
    <property type="match status" value="2"/>
</dbReference>
<dbReference type="Proteomes" id="UP000001514">
    <property type="component" value="Unassembled WGS sequence"/>
</dbReference>
<evidence type="ECO:0000313" key="1">
    <source>
        <dbReference type="EMBL" id="EFJ13646.1"/>
    </source>
</evidence>
<proteinExistence type="predicted"/>
<dbReference type="EMBL" id="GL377631">
    <property type="protein sequence ID" value="EFJ13646.1"/>
    <property type="molecule type" value="Genomic_DNA"/>
</dbReference>
<reference evidence="1 2" key="1">
    <citation type="journal article" date="2011" name="Science">
        <title>The Selaginella genome identifies genetic changes associated with the evolution of vascular plants.</title>
        <authorList>
            <person name="Banks J.A."/>
            <person name="Nishiyama T."/>
            <person name="Hasebe M."/>
            <person name="Bowman J.L."/>
            <person name="Gribskov M."/>
            <person name="dePamphilis C."/>
            <person name="Albert V.A."/>
            <person name="Aono N."/>
            <person name="Aoyama T."/>
            <person name="Ambrose B.A."/>
            <person name="Ashton N.W."/>
            <person name="Axtell M.J."/>
            <person name="Barker E."/>
            <person name="Barker M.S."/>
            <person name="Bennetzen J.L."/>
            <person name="Bonawitz N.D."/>
            <person name="Chapple C."/>
            <person name="Cheng C."/>
            <person name="Correa L.G."/>
            <person name="Dacre M."/>
            <person name="DeBarry J."/>
            <person name="Dreyer I."/>
            <person name="Elias M."/>
            <person name="Engstrom E.M."/>
            <person name="Estelle M."/>
            <person name="Feng L."/>
            <person name="Finet C."/>
            <person name="Floyd S.K."/>
            <person name="Frommer W.B."/>
            <person name="Fujita T."/>
            <person name="Gramzow L."/>
            <person name="Gutensohn M."/>
            <person name="Harholt J."/>
            <person name="Hattori M."/>
            <person name="Heyl A."/>
            <person name="Hirai T."/>
            <person name="Hiwatashi Y."/>
            <person name="Ishikawa M."/>
            <person name="Iwata M."/>
            <person name="Karol K.G."/>
            <person name="Koehler B."/>
            <person name="Kolukisaoglu U."/>
            <person name="Kubo M."/>
            <person name="Kurata T."/>
            <person name="Lalonde S."/>
            <person name="Li K."/>
            <person name="Li Y."/>
            <person name="Litt A."/>
            <person name="Lyons E."/>
            <person name="Manning G."/>
            <person name="Maruyama T."/>
            <person name="Michael T.P."/>
            <person name="Mikami K."/>
            <person name="Miyazaki S."/>
            <person name="Morinaga S."/>
            <person name="Murata T."/>
            <person name="Mueller-Roeber B."/>
            <person name="Nelson D.R."/>
            <person name="Obara M."/>
            <person name="Oguri Y."/>
            <person name="Olmstead R.G."/>
            <person name="Onodera N."/>
            <person name="Petersen B.L."/>
            <person name="Pils B."/>
            <person name="Prigge M."/>
            <person name="Rensing S.A."/>
            <person name="Riano-Pachon D.M."/>
            <person name="Roberts A.W."/>
            <person name="Sato Y."/>
            <person name="Scheller H.V."/>
            <person name="Schulz B."/>
            <person name="Schulz C."/>
            <person name="Shakirov E.V."/>
            <person name="Shibagaki N."/>
            <person name="Shinohara N."/>
            <person name="Shippen D.E."/>
            <person name="Soerensen I."/>
            <person name="Sotooka R."/>
            <person name="Sugimoto N."/>
            <person name="Sugita M."/>
            <person name="Sumikawa N."/>
            <person name="Tanurdzic M."/>
            <person name="Theissen G."/>
            <person name="Ulvskov P."/>
            <person name="Wakazuki S."/>
            <person name="Weng J.K."/>
            <person name="Willats W.W."/>
            <person name="Wipf D."/>
            <person name="Wolf P.G."/>
            <person name="Yang L."/>
            <person name="Zimmer A.D."/>
            <person name="Zhu Q."/>
            <person name="Mitros T."/>
            <person name="Hellsten U."/>
            <person name="Loque D."/>
            <person name="Otillar R."/>
            <person name="Salamov A."/>
            <person name="Schmutz J."/>
            <person name="Shapiro H."/>
            <person name="Lindquist E."/>
            <person name="Lucas S."/>
            <person name="Rokhsar D."/>
            <person name="Grigoriev I.V."/>
        </authorList>
    </citation>
    <scope>NUCLEOTIDE SEQUENCE [LARGE SCALE GENOMIC DNA]</scope>
</reference>
<dbReference type="SUPFAM" id="SSF82171">
    <property type="entry name" value="DPP6 N-terminal domain-like"/>
    <property type="match status" value="1"/>
</dbReference>
<dbReference type="SUPFAM" id="SSF69304">
    <property type="entry name" value="Tricorn protease N-terminal domain"/>
    <property type="match status" value="1"/>
</dbReference>
<dbReference type="KEGG" id="smo:SELMODRAFT_121622"/>
<name>D8SPD4_SELML</name>
<dbReference type="InParanoid" id="D8SPD4"/>
<dbReference type="Gramene" id="EFJ13646">
    <property type="protein sequence ID" value="EFJ13646"/>
    <property type="gene ID" value="SELMODRAFT_121622"/>
</dbReference>
<dbReference type="InterPro" id="IPR011042">
    <property type="entry name" value="6-blade_b-propeller_TolB-like"/>
</dbReference>
<protein>
    <recommendedName>
        <fullName evidence="3">Dipeptidylpeptidase IV N-terminal domain-containing protein</fullName>
    </recommendedName>
</protein>
<dbReference type="HOGENOM" id="CLU_011311_1_0_1"/>
<dbReference type="eggNOG" id="ENOG502QPTW">
    <property type="taxonomic scope" value="Eukaryota"/>
</dbReference>
<evidence type="ECO:0000313" key="2">
    <source>
        <dbReference type="Proteomes" id="UP000001514"/>
    </source>
</evidence>
<keyword evidence="2" id="KW-1185">Reference proteome</keyword>
<gene>
    <name evidence="1" type="ORF">SELMODRAFT_121622</name>
</gene>